<protein>
    <submittedName>
        <fullName evidence="2">Uncharacterized protein</fullName>
    </submittedName>
</protein>
<accession>A0ABT7BJG2</accession>
<evidence type="ECO:0000313" key="3">
    <source>
        <dbReference type="Proteomes" id="UP001231370"/>
    </source>
</evidence>
<proteinExistence type="predicted"/>
<comment type="caution">
    <text evidence="2">The sequence shown here is derived from an EMBL/GenBank/DDBJ whole genome shotgun (WGS) entry which is preliminary data.</text>
</comment>
<reference evidence="2 3" key="1">
    <citation type="submission" date="2023-01" db="EMBL/GenBank/DDBJ databases">
        <title>Novel diversity within Roseofilum (Cyanobacteria; Desertifilaceae) from marine benthic mats with descriptions of four novel species.</title>
        <authorList>
            <person name="Wang Y."/>
            <person name="Berthold D.E."/>
            <person name="Hu J."/>
            <person name="Lefler F.W."/>
            <person name="Laughinghouse H.D. IV."/>
        </authorList>
    </citation>
    <scope>NUCLEOTIDE SEQUENCE [LARGE SCALE GENOMIC DNA]</scope>
    <source>
        <strain evidence="2 3">BLCC-M91</strain>
    </source>
</reference>
<dbReference type="EMBL" id="JAQPOK010000083">
    <property type="protein sequence ID" value="MDJ1179323.1"/>
    <property type="molecule type" value="Genomic_DNA"/>
</dbReference>
<sequence>MDFTDWDFVRKSAPVIFTALYPKEFGVQLESDVAAFVNDSIDIAIEMSKAIARRKDREMEDLTGLPTPKKAQNQGGKF</sequence>
<feature type="region of interest" description="Disordered" evidence="1">
    <location>
        <begin position="58"/>
        <end position="78"/>
    </location>
</feature>
<evidence type="ECO:0000256" key="1">
    <source>
        <dbReference type="SAM" id="MobiDB-lite"/>
    </source>
</evidence>
<dbReference type="Proteomes" id="UP001231370">
    <property type="component" value="Unassembled WGS sequence"/>
</dbReference>
<keyword evidence="3" id="KW-1185">Reference proteome</keyword>
<gene>
    <name evidence="2" type="ORF">PJF56_10645</name>
</gene>
<dbReference type="RefSeq" id="WP_283762633.1">
    <property type="nucleotide sequence ID" value="NZ_JAQPOK010000083.1"/>
</dbReference>
<organism evidence="2 3">
    <name type="scientific">Roseofilum halophilum BLCC-M91</name>
    <dbReference type="NCBI Taxonomy" id="3022259"/>
    <lineage>
        <taxon>Bacteria</taxon>
        <taxon>Bacillati</taxon>
        <taxon>Cyanobacteriota</taxon>
        <taxon>Cyanophyceae</taxon>
        <taxon>Desertifilales</taxon>
        <taxon>Desertifilaceae</taxon>
        <taxon>Roseofilum</taxon>
        <taxon>Roseofilum halophilum</taxon>
    </lineage>
</organism>
<evidence type="ECO:0000313" key="2">
    <source>
        <dbReference type="EMBL" id="MDJ1179323.1"/>
    </source>
</evidence>
<name>A0ABT7BJG2_9CYAN</name>